<proteinExistence type="predicted"/>
<name>A0AAV7L3D4_PLEWA</name>
<sequence length="170" mass="18257">MSEPACLGIGWARQPTGASPLYGSSPVIDRCFLFVAHKTMTVAARVPPGPGPPTAAGARGYCRAPACLALGGGTDLQKKFSMIRGSAPVMRAAHISIPRGYHCHFHEDDIRRYHGITQTPPCTATVGSAWGSHGFLLYCNELCGSLPSFWGTKALELLRRYHGHRASQPQ</sequence>
<comment type="caution">
    <text evidence="1">The sequence shown here is derived from an EMBL/GenBank/DDBJ whole genome shotgun (WGS) entry which is preliminary data.</text>
</comment>
<accession>A0AAV7L3D4</accession>
<gene>
    <name evidence="1" type="ORF">NDU88_005085</name>
</gene>
<keyword evidence="2" id="KW-1185">Reference proteome</keyword>
<reference evidence="1" key="1">
    <citation type="journal article" date="2022" name="bioRxiv">
        <title>Sequencing and chromosome-scale assembly of the giantPleurodeles waltlgenome.</title>
        <authorList>
            <person name="Brown T."/>
            <person name="Elewa A."/>
            <person name="Iarovenko S."/>
            <person name="Subramanian E."/>
            <person name="Araus A.J."/>
            <person name="Petzold A."/>
            <person name="Susuki M."/>
            <person name="Suzuki K.-i.T."/>
            <person name="Hayashi T."/>
            <person name="Toyoda A."/>
            <person name="Oliveira C."/>
            <person name="Osipova E."/>
            <person name="Leigh N.D."/>
            <person name="Simon A."/>
            <person name="Yun M.H."/>
        </authorList>
    </citation>
    <scope>NUCLEOTIDE SEQUENCE</scope>
    <source>
        <strain evidence="1">20211129_DDA</strain>
        <tissue evidence="1">Liver</tissue>
    </source>
</reference>
<organism evidence="1 2">
    <name type="scientific">Pleurodeles waltl</name>
    <name type="common">Iberian ribbed newt</name>
    <dbReference type="NCBI Taxonomy" id="8319"/>
    <lineage>
        <taxon>Eukaryota</taxon>
        <taxon>Metazoa</taxon>
        <taxon>Chordata</taxon>
        <taxon>Craniata</taxon>
        <taxon>Vertebrata</taxon>
        <taxon>Euteleostomi</taxon>
        <taxon>Amphibia</taxon>
        <taxon>Batrachia</taxon>
        <taxon>Caudata</taxon>
        <taxon>Salamandroidea</taxon>
        <taxon>Salamandridae</taxon>
        <taxon>Pleurodelinae</taxon>
        <taxon>Pleurodeles</taxon>
    </lineage>
</organism>
<evidence type="ECO:0000313" key="1">
    <source>
        <dbReference type="EMBL" id="KAJ1084947.1"/>
    </source>
</evidence>
<protein>
    <submittedName>
        <fullName evidence="1">Uncharacterized protein</fullName>
    </submittedName>
</protein>
<evidence type="ECO:0000313" key="2">
    <source>
        <dbReference type="Proteomes" id="UP001066276"/>
    </source>
</evidence>
<dbReference type="EMBL" id="JANPWB010000016">
    <property type="protein sequence ID" value="KAJ1084947.1"/>
    <property type="molecule type" value="Genomic_DNA"/>
</dbReference>
<dbReference type="AlphaFoldDB" id="A0AAV7L3D4"/>
<dbReference type="Proteomes" id="UP001066276">
    <property type="component" value="Chromosome 12"/>
</dbReference>